<organism evidence="6 7">
    <name type="scientific">Paenibacillus piri</name>
    <dbReference type="NCBI Taxonomy" id="2547395"/>
    <lineage>
        <taxon>Bacteria</taxon>
        <taxon>Bacillati</taxon>
        <taxon>Bacillota</taxon>
        <taxon>Bacilli</taxon>
        <taxon>Bacillales</taxon>
        <taxon>Paenibacillaceae</taxon>
        <taxon>Paenibacillus</taxon>
    </lineage>
</organism>
<sequence>MKRTGILHKELGACLAGIGHYDQLTLVSCLYGIPKEATVIDLALVRGMPKMKAVLEAIHNEIHIEKLTIASEMKIHHEELYRYIDEIFTDTSIEAVPNDSLKQTAALSKCFIRTGENVIFSNIIIQAGYSV</sequence>
<dbReference type="PANTHER" id="PTHR37831">
    <property type="entry name" value="D-RIBOSE PYRANASE"/>
    <property type="match status" value="1"/>
</dbReference>
<keyword evidence="3" id="KW-0963">Cytoplasm</keyword>
<keyword evidence="5" id="KW-0119">Carbohydrate metabolism</keyword>
<dbReference type="GO" id="GO:0005829">
    <property type="term" value="C:cytosol"/>
    <property type="evidence" value="ECO:0007669"/>
    <property type="project" value="TreeGrafter"/>
</dbReference>
<dbReference type="SUPFAM" id="SSF102546">
    <property type="entry name" value="RbsD-like"/>
    <property type="match status" value="1"/>
</dbReference>
<dbReference type="AlphaFoldDB" id="A0A4R5K9N1"/>
<dbReference type="GO" id="GO:0062193">
    <property type="term" value="F:D-ribose pyranase activity"/>
    <property type="evidence" value="ECO:0007669"/>
    <property type="project" value="UniProtKB-EC"/>
</dbReference>
<evidence type="ECO:0000256" key="4">
    <source>
        <dbReference type="ARBA" id="ARBA00023235"/>
    </source>
</evidence>
<proteinExistence type="predicted"/>
<comment type="catalytic activity">
    <reaction evidence="1">
        <text>beta-D-ribopyranose = beta-D-ribofuranose</text>
        <dbReference type="Rhea" id="RHEA:25432"/>
        <dbReference type="ChEBI" id="CHEBI:27476"/>
        <dbReference type="ChEBI" id="CHEBI:47002"/>
        <dbReference type="EC" id="5.4.99.62"/>
    </reaction>
</comment>
<dbReference type="GO" id="GO:0048029">
    <property type="term" value="F:monosaccharide binding"/>
    <property type="evidence" value="ECO:0007669"/>
    <property type="project" value="InterPro"/>
</dbReference>
<name>A0A4R5K9N1_9BACL</name>
<dbReference type="NCBIfam" id="NF008761">
    <property type="entry name" value="PRK11797.1"/>
    <property type="match status" value="1"/>
</dbReference>
<keyword evidence="4 6" id="KW-0413">Isomerase</keyword>
<dbReference type="GO" id="GO:0019303">
    <property type="term" value="P:D-ribose catabolic process"/>
    <property type="evidence" value="ECO:0007669"/>
    <property type="project" value="TreeGrafter"/>
</dbReference>
<evidence type="ECO:0000256" key="3">
    <source>
        <dbReference type="ARBA" id="ARBA00022490"/>
    </source>
</evidence>
<reference evidence="6 7" key="1">
    <citation type="submission" date="2019-03" db="EMBL/GenBank/DDBJ databases">
        <title>This is whole genome sequence of Paenibacillus sp MS74 strain.</title>
        <authorList>
            <person name="Trinh H.N."/>
        </authorList>
    </citation>
    <scope>NUCLEOTIDE SEQUENCE [LARGE SCALE GENOMIC DNA]</scope>
    <source>
        <strain evidence="6 7">MS74</strain>
    </source>
</reference>
<dbReference type="OrthoDB" id="9805009at2"/>
<evidence type="ECO:0000256" key="5">
    <source>
        <dbReference type="ARBA" id="ARBA00023277"/>
    </source>
</evidence>
<evidence type="ECO:0000256" key="1">
    <source>
        <dbReference type="ARBA" id="ARBA00000223"/>
    </source>
</evidence>
<dbReference type="RefSeq" id="WP_133236449.1">
    <property type="nucleotide sequence ID" value="NZ_SMRT01000030.1"/>
</dbReference>
<dbReference type="GO" id="GO:0016872">
    <property type="term" value="F:intramolecular lyase activity"/>
    <property type="evidence" value="ECO:0007669"/>
    <property type="project" value="InterPro"/>
</dbReference>
<dbReference type="InterPro" id="IPR023750">
    <property type="entry name" value="RbsD-like_sf"/>
</dbReference>
<evidence type="ECO:0000313" key="7">
    <source>
        <dbReference type="Proteomes" id="UP000295636"/>
    </source>
</evidence>
<dbReference type="InterPro" id="IPR007721">
    <property type="entry name" value="RbsD_FucU"/>
</dbReference>
<comment type="caution">
    <text evidence="6">The sequence shown here is derived from an EMBL/GenBank/DDBJ whole genome shotgun (WGS) entry which is preliminary data.</text>
</comment>
<dbReference type="Proteomes" id="UP000295636">
    <property type="component" value="Unassembled WGS sequence"/>
</dbReference>
<evidence type="ECO:0000256" key="2">
    <source>
        <dbReference type="ARBA" id="ARBA00012862"/>
    </source>
</evidence>
<accession>A0A4R5K9N1</accession>
<protein>
    <recommendedName>
        <fullName evidence="2">D-ribose pyranase</fullName>
        <ecNumber evidence="2">5.4.99.62</ecNumber>
    </recommendedName>
</protein>
<dbReference type="PANTHER" id="PTHR37831:SF1">
    <property type="entry name" value="D-RIBOSE PYRANASE"/>
    <property type="match status" value="1"/>
</dbReference>
<gene>
    <name evidence="6" type="primary">rbsD</name>
    <name evidence="6" type="ORF">E1757_33445</name>
</gene>
<dbReference type="EMBL" id="SMRT01000030">
    <property type="protein sequence ID" value="TDF91138.1"/>
    <property type="molecule type" value="Genomic_DNA"/>
</dbReference>
<dbReference type="InterPro" id="IPR023064">
    <property type="entry name" value="D-ribose_pyranase"/>
</dbReference>
<dbReference type="EC" id="5.4.99.62" evidence="2"/>
<dbReference type="Gene3D" id="3.40.1650.10">
    <property type="entry name" value="RbsD-like domain"/>
    <property type="match status" value="1"/>
</dbReference>
<dbReference type="Pfam" id="PF05025">
    <property type="entry name" value="RbsD_FucU"/>
    <property type="match status" value="1"/>
</dbReference>
<keyword evidence="7" id="KW-1185">Reference proteome</keyword>
<evidence type="ECO:0000313" key="6">
    <source>
        <dbReference type="EMBL" id="TDF91138.1"/>
    </source>
</evidence>